<dbReference type="PROSITE" id="PS51710">
    <property type="entry name" value="G_OBG"/>
    <property type="match status" value="1"/>
</dbReference>
<sequence>MNLISSIMLINNRKEVFIMKLGIVGLPNVGKSTLFNSLTKAGAESANYPFCTIDPNVGVVPVPDYRLGKLSALYNSEKITPAVIEFVDIAGLVKGASKGEGLGNQFLSNIREVDAIVHVVRCFEDPNVIHVDGSVDPLRDIETINLELIFSDMEILERRIAKTNKSLMGNKALAKELDILKALYAHLEDGKLAKSFETEDEDELAFINSLNLLTWKPVIFAANVCEEDLSDDGASNEYVARVRNFASETGSEVFVICAQIEQEIAELDEEEKKMFLEDLGLTESGLEKLIAASYRLLGLISYLTAGPQETRAWTIKVGTKAPQAAGKIHSDFERGFIKAEVVNYQDLLDCGTYPAAKEKGLVRMEGKEYIVKDGDVILFRFNV</sequence>
<organism evidence="9 10">
    <name type="scientific">[Clostridium] symbiosum ATCC 14940</name>
    <dbReference type="NCBI Taxonomy" id="411472"/>
    <lineage>
        <taxon>Bacteria</taxon>
        <taxon>Bacillati</taxon>
        <taxon>Bacillota</taxon>
        <taxon>Clostridia</taxon>
        <taxon>Lachnospirales</taxon>
        <taxon>Lachnospiraceae</taxon>
        <taxon>Otoolea</taxon>
    </lineage>
</organism>
<dbReference type="InterPro" id="IPR031167">
    <property type="entry name" value="G_OBG"/>
</dbReference>
<keyword evidence="5" id="KW-0460">Magnesium</keyword>
<dbReference type="PRINTS" id="PR00326">
    <property type="entry name" value="GTP1OBG"/>
</dbReference>
<evidence type="ECO:0000256" key="5">
    <source>
        <dbReference type="ARBA" id="ARBA00022842"/>
    </source>
</evidence>
<dbReference type="SUPFAM" id="SSF52540">
    <property type="entry name" value="P-loop containing nucleoside triphosphate hydrolases"/>
    <property type="match status" value="1"/>
</dbReference>
<evidence type="ECO:0000313" key="10">
    <source>
        <dbReference type="Proteomes" id="UP000016491"/>
    </source>
</evidence>
<comment type="function">
    <text evidence="6">ATPase that binds to both the 70S ribosome and the 50S ribosomal subunit in a nucleotide-independent manner.</text>
</comment>
<evidence type="ECO:0000313" key="9">
    <source>
        <dbReference type="EMBL" id="ERI73317.1"/>
    </source>
</evidence>
<dbReference type="Gene3D" id="1.10.150.300">
    <property type="entry name" value="TGS-like domain"/>
    <property type="match status" value="1"/>
</dbReference>
<accession>A0ABC9TPD1</accession>
<dbReference type="EMBL" id="AWSU01000400">
    <property type="protein sequence ID" value="ERI73317.1"/>
    <property type="molecule type" value="Genomic_DNA"/>
</dbReference>
<gene>
    <name evidence="6" type="primary">ychF</name>
    <name evidence="9" type="ORF">CLOSYM_05041</name>
</gene>
<dbReference type="PROSITE" id="PS51880">
    <property type="entry name" value="TGS"/>
    <property type="match status" value="1"/>
</dbReference>
<name>A0ABC9TPD1_CLOSY</name>
<dbReference type="PANTHER" id="PTHR23305">
    <property type="entry name" value="OBG GTPASE FAMILY"/>
    <property type="match status" value="1"/>
</dbReference>
<comment type="similarity">
    <text evidence="6">Belongs to the TRAFAC class OBG-HflX-like GTPase superfamily. OBG GTPase family. YchF/OLA1 subfamily.</text>
</comment>
<dbReference type="CDD" id="cd04867">
    <property type="entry name" value="TGS_YchF_OLA1"/>
    <property type="match status" value="1"/>
</dbReference>
<comment type="caution">
    <text evidence="9">The sequence shown here is derived from an EMBL/GenBank/DDBJ whole genome shotgun (WGS) entry which is preliminary data.</text>
</comment>
<dbReference type="HAMAP" id="MF_00944">
    <property type="entry name" value="YchF_OLA1_ATPase"/>
    <property type="match status" value="1"/>
</dbReference>
<evidence type="ECO:0000256" key="3">
    <source>
        <dbReference type="ARBA" id="ARBA00022741"/>
    </source>
</evidence>
<dbReference type="InterPro" id="IPR004396">
    <property type="entry name" value="ATPase_YchF/OLA1"/>
</dbReference>
<feature type="domain" description="TGS" evidence="8">
    <location>
        <begin position="298"/>
        <end position="381"/>
    </location>
</feature>
<dbReference type="GO" id="GO:0046872">
    <property type="term" value="F:metal ion binding"/>
    <property type="evidence" value="ECO:0007669"/>
    <property type="project" value="UniProtKB-KW"/>
</dbReference>
<dbReference type="GO" id="GO:0005524">
    <property type="term" value="F:ATP binding"/>
    <property type="evidence" value="ECO:0007669"/>
    <property type="project" value="UniProtKB-UniRule"/>
</dbReference>
<dbReference type="Gene3D" id="3.40.50.300">
    <property type="entry name" value="P-loop containing nucleotide triphosphate hydrolases"/>
    <property type="match status" value="1"/>
</dbReference>
<dbReference type="InterPro" id="IPR006073">
    <property type="entry name" value="GTP-bd"/>
</dbReference>
<evidence type="ECO:0000256" key="4">
    <source>
        <dbReference type="ARBA" id="ARBA00022840"/>
    </source>
</evidence>
<keyword evidence="3 6" id="KW-0547">Nucleotide-binding</keyword>
<evidence type="ECO:0000256" key="2">
    <source>
        <dbReference type="ARBA" id="ARBA00022723"/>
    </source>
</evidence>
<reference evidence="9 10" key="1">
    <citation type="submission" date="2013-07" db="EMBL/GenBank/DDBJ databases">
        <authorList>
            <person name="Weinstock G."/>
            <person name="Sodergren E."/>
            <person name="Wylie T."/>
            <person name="Fulton L."/>
            <person name="Fulton R."/>
            <person name="Fronick C."/>
            <person name="O'Laughlin M."/>
            <person name="Godfrey J."/>
            <person name="Miner T."/>
            <person name="Herter B."/>
            <person name="Appelbaum E."/>
            <person name="Cordes M."/>
            <person name="Lek S."/>
            <person name="Wollam A."/>
            <person name="Pepin K.H."/>
            <person name="Palsikar V.B."/>
            <person name="Mitreva M."/>
            <person name="Wilson R.K."/>
        </authorList>
    </citation>
    <scope>NUCLEOTIDE SEQUENCE [LARGE SCALE GENOMIC DNA]</scope>
    <source>
        <strain evidence="9 10">ATCC 14940</strain>
    </source>
</reference>
<feature type="binding site" evidence="6">
    <location>
        <begin position="28"/>
        <end position="33"/>
    </location>
    <ligand>
        <name>ATP</name>
        <dbReference type="ChEBI" id="CHEBI:30616"/>
    </ligand>
</feature>
<dbReference type="Gene3D" id="3.10.20.30">
    <property type="match status" value="1"/>
</dbReference>
<dbReference type="GO" id="GO:0043023">
    <property type="term" value="F:ribosomal large subunit binding"/>
    <property type="evidence" value="ECO:0007669"/>
    <property type="project" value="UniProtKB-UniRule"/>
</dbReference>
<comment type="cofactor">
    <cofactor evidence="1">
        <name>Mg(2+)</name>
        <dbReference type="ChEBI" id="CHEBI:18420"/>
    </cofactor>
</comment>
<dbReference type="InterPro" id="IPR013029">
    <property type="entry name" value="YchF_C"/>
</dbReference>
<dbReference type="NCBIfam" id="TIGR00092">
    <property type="entry name" value="redox-regulated ATPase YchF"/>
    <property type="match status" value="1"/>
</dbReference>
<dbReference type="InterPro" id="IPR023192">
    <property type="entry name" value="TGS-like_dom_sf"/>
</dbReference>
<protein>
    <recommendedName>
        <fullName evidence="6">Ribosome-binding ATPase YchF</fullName>
    </recommendedName>
</protein>
<dbReference type="InterPro" id="IPR004095">
    <property type="entry name" value="TGS"/>
</dbReference>
<evidence type="ECO:0000259" key="8">
    <source>
        <dbReference type="PROSITE" id="PS51880"/>
    </source>
</evidence>
<keyword evidence="2" id="KW-0479">Metal-binding</keyword>
<evidence type="ECO:0000259" key="7">
    <source>
        <dbReference type="PROSITE" id="PS51710"/>
    </source>
</evidence>
<dbReference type="FunFam" id="1.10.150.300:FF:000001">
    <property type="entry name" value="Ribosome-binding ATPase YchF"/>
    <property type="match status" value="1"/>
</dbReference>
<dbReference type="FunFam" id="3.10.20.30:FF:000001">
    <property type="entry name" value="Ribosome-binding ATPase YchF"/>
    <property type="match status" value="1"/>
</dbReference>
<dbReference type="AlphaFoldDB" id="A0ABC9TPD1"/>
<feature type="domain" description="OBG-type G" evidence="7">
    <location>
        <begin position="19"/>
        <end position="276"/>
    </location>
</feature>
<evidence type="ECO:0000256" key="6">
    <source>
        <dbReference type="HAMAP-Rule" id="MF_00944"/>
    </source>
</evidence>
<evidence type="ECO:0000256" key="1">
    <source>
        <dbReference type="ARBA" id="ARBA00001946"/>
    </source>
</evidence>
<dbReference type="Pfam" id="PF06071">
    <property type="entry name" value="YchF-GTPase_C"/>
    <property type="match status" value="1"/>
</dbReference>
<dbReference type="InterPro" id="IPR012676">
    <property type="entry name" value="TGS-like"/>
</dbReference>
<keyword evidence="4 6" id="KW-0067">ATP-binding</keyword>
<dbReference type="Pfam" id="PF01926">
    <property type="entry name" value="MMR_HSR1"/>
    <property type="match status" value="1"/>
</dbReference>
<dbReference type="SUPFAM" id="SSF81271">
    <property type="entry name" value="TGS-like"/>
    <property type="match status" value="1"/>
</dbReference>
<dbReference type="PIRSF" id="PIRSF006641">
    <property type="entry name" value="CHP00092"/>
    <property type="match status" value="1"/>
</dbReference>
<dbReference type="InterPro" id="IPR041706">
    <property type="entry name" value="YchF_N"/>
</dbReference>
<dbReference type="InterPro" id="IPR027417">
    <property type="entry name" value="P-loop_NTPase"/>
</dbReference>
<proteinExistence type="inferred from homology"/>
<dbReference type="GO" id="GO:0016887">
    <property type="term" value="F:ATP hydrolysis activity"/>
    <property type="evidence" value="ECO:0007669"/>
    <property type="project" value="UniProtKB-UniRule"/>
</dbReference>
<dbReference type="Proteomes" id="UP000016491">
    <property type="component" value="Unassembled WGS sequence"/>
</dbReference>
<dbReference type="CDD" id="cd01900">
    <property type="entry name" value="YchF"/>
    <property type="match status" value="1"/>
</dbReference>
<dbReference type="PANTHER" id="PTHR23305:SF18">
    <property type="entry name" value="OBG-TYPE G DOMAIN-CONTAINING PROTEIN"/>
    <property type="match status" value="1"/>
</dbReference>
<dbReference type="InterPro" id="IPR012675">
    <property type="entry name" value="Beta-grasp_dom_sf"/>
</dbReference>